<dbReference type="AlphaFoldDB" id="T0Q0S9"/>
<protein>
    <submittedName>
        <fullName evidence="1">Uncharacterized protein</fullName>
    </submittedName>
</protein>
<keyword evidence="2" id="KW-1185">Reference proteome</keyword>
<evidence type="ECO:0000313" key="2">
    <source>
        <dbReference type="Proteomes" id="UP000030762"/>
    </source>
</evidence>
<reference evidence="1 2" key="1">
    <citation type="submission" date="2012-04" db="EMBL/GenBank/DDBJ databases">
        <title>The Genome Sequence of Saprolegnia declina VS20.</title>
        <authorList>
            <consortium name="The Broad Institute Genome Sequencing Platform"/>
            <person name="Russ C."/>
            <person name="Nusbaum C."/>
            <person name="Tyler B."/>
            <person name="van West P."/>
            <person name="Dieguez-Uribeondo J."/>
            <person name="de Bruijn I."/>
            <person name="Tripathy S."/>
            <person name="Jiang R."/>
            <person name="Young S.K."/>
            <person name="Zeng Q."/>
            <person name="Gargeya S."/>
            <person name="Fitzgerald M."/>
            <person name="Haas B."/>
            <person name="Abouelleil A."/>
            <person name="Alvarado L."/>
            <person name="Arachchi H.M."/>
            <person name="Berlin A."/>
            <person name="Chapman S.B."/>
            <person name="Goldberg J."/>
            <person name="Griggs A."/>
            <person name="Gujja S."/>
            <person name="Hansen M."/>
            <person name="Howarth C."/>
            <person name="Imamovic A."/>
            <person name="Larimer J."/>
            <person name="McCowen C."/>
            <person name="Montmayeur A."/>
            <person name="Murphy C."/>
            <person name="Neiman D."/>
            <person name="Pearson M."/>
            <person name="Priest M."/>
            <person name="Roberts A."/>
            <person name="Saif S."/>
            <person name="Shea T."/>
            <person name="Sisk P."/>
            <person name="Sykes S."/>
            <person name="Wortman J."/>
            <person name="Nusbaum C."/>
            <person name="Birren B."/>
        </authorList>
    </citation>
    <scope>NUCLEOTIDE SEQUENCE [LARGE SCALE GENOMIC DNA]</scope>
    <source>
        <strain evidence="1 2">VS20</strain>
    </source>
</reference>
<dbReference type="InParanoid" id="T0Q0S9"/>
<dbReference type="Proteomes" id="UP000030762">
    <property type="component" value="Unassembled WGS sequence"/>
</dbReference>
<dbReference type="RefSeq" id="XP_008619666.1">
    <property type="nucleotide sequence ID" value="XM_008621444.1"/>
</dbReference>
<dbReference type="EMBL" id="JH767218">
    <property type="protein sequence ID" value="EQC26945.1"/>
    <property type="molecule type" value="Genomic_DNA"/>
</dbReference>
<name>T0Q0S9_SAPDV</name>
<sequence>MASQPTLSLHRYVSLMSTALDEIAGGRVHGRALASVSSADIGSNLDALHTFGQCTKRTMDTYQRISFHGHFVGGILHFIKRPTVPVAVSTLSLVTDPVKSIAGTFYATTTTAMSRQNVSPTCVVDVIEVLTLAAPGDVQAFTSAWQAALPRTLKAARCTLYPVIEKVRTRLRHSDLDFVAQLATQCLSSFLDNNALASIPDDNDGVINGVAVSATHCPQCAKFTTFLCDTQRIQFYAPVDGLCATLRRLVCERQRQFAFFRAKWNGYRRPNRSDGPQYVVRKRKESATARDLHDEVSALDVAWSLATVRPKAECCLW</sequence>
<evidence type="ECO:0000313" key="1">
    <source>
        <dbReference type="EMBL" id="EQC26945.1"/>
    </source>
</evidence>
<dbReference type="GeneID" id="19956003"/>
<proteinExistence type="predicted"/>
<organism evidence="1 2">
    <name type="scientific">Saprolegnia diclina (strain VS20)</name>
    <dbReference type="NCBI Taxonomy" id="1156394"/>
    <lineage>
        <taxon>Eukaryota</taxon>
        <taxon>Sar</taxon>
        <taxon>Stramenopiles</taxon>
        <taxon>Oomycota</taxon>
        <taxon>Saprolegniomycetes</taxon>
        <taxon>Saprolegniales</taxon>
        <taxon>Saprolegniaceae</taxon>
        <taxon>Saprolegnia</taxon>
    </lineage>
</organism>
<dbReference type="VEuPathDB" id="FungiDB:SDRG_15276"/>
<gene>
    <name evidence="1" type="ORF">SDRG_15276</name>
</gene>
<accession>T0Q0S9</accession>